<dbReference type="Pfam" id="PF15604">
    <property type="entry name" value="Ntox15"/>
    <property type="match status" value="1"/>
</dbReference>
<proteinExistence type="predicted"/>
<dbReference type="InterPro" id="IPR028949">
    <property type="entry name" value="Ntox15"/>
</dbReference>
<sequence length="419" mass="44791">MDNNWLATQQYVQARKELKEADGRIDELKVLAKWAYISKKQDLLTQSGVGQGLIKAGFDDISGLAQMLLHPIETVKAIGGLIDDPSALAGYPEEVKQNLKAKVARIEEALTVGGDEHAEQLGRDMGELVWDVGGLLTGVGGVAKGGVKLASVGIKLGRDSLEKMAVDGAKLVKTEGAGAGKVVPARPAVDVPEAPVTRVPDELAGTGKPSTSGGDPHVKPDAPIDPAKAVPLMDEFTVKPFNPYNSDKFKAMTPEQQKSFLKEYNKQLLAQEKAINQMSVDEFKIARDAYDKHGRNPDSVAAQTKFGKDFENDVRDSITESLMAKDKNLDFKTASAQASVRAKQIRSDLAALHDPDMVAGGWFSPEPVRMGDSLVNSSIGGSWPSRLKALDESVASAIANGAGQAKMNVRLELLRGAAK</sequence>
<gene>
    <name evidence="3" type="ORF">PS631_02822</name>
</gene>
<dbReference type="AlphaFoldDB" id="A0A5E6TMB6"/>
<protein>
    <recommendedName>
        <fullName evidence="2">Novel toxin 15 domain-containing protein</fullName>
    </recommendedName>
</protein>
<evidence type="ECO:0000259" key="2">
    <source>
        <dbReference type="Pfam" id="PF15604"/>
    </source>
</evidence>
<dbReference type="EMBL" id="CABVHF010000008">
    <property type="protein sequence ID" value="VVM90575.1"/>
    <property type="molecule type" value="Genomic_DNA"/>
</dbReference>
<reference evidence="3 4" key="1">
    <citation type="submission" date="2019-09" db="EMBL/GenBank/DDBJ databases">
        <authorList>
            <person name="Chandra G."/>
            <person name="Truman W A."/>
        </authorList>
    </citation>
    <scope>NUCLEOTIDE SEQUENCE [LARGE SCALE GENOMIC DNA]</scope>
    <source>
        <strain evidence="3">PS631</strain>
    </source>
</reference>
<accession>A0A5E6TMB6</accession>
<feature type="region of interest" description="Disordered" evidence="1">
    <location>
        <begin position="199"/>
        <end position="222"/>
    </location>
</feature>
<evidence type="ECO:0000256" key="1">
    <source>
        <dbReference type="SAM" id="MobiDB-lite"/>
    </source>
</evidence>
<name>A0A5E6TMB6_PSEFL</name>
<dbReference type="Proteomes" id="UP000399692">
    <property type="component" value="Unassembled WGS sequence"/>
</dbReference>
<evidence type="ECO:0000313" key="4">
    <source>
        <dbReference type="Proteomes" id="UP000399692"/>
    </source>
</evidence>
<organism evidence="3 4">
    <name type="scientific">Pseudomonas fluorescens</name>
    <dbReference type="NCBI Taxonomy" id="294"/>
    <lineage>
        <taxon>Bacteria</taxon>
        <taxon>Pseudomonadati</taxon>
        <taxon>Pseudomonadota</taxon>
        <taxon>Gammaproteobacteria</taxon>
        <taxon>Pseudomonadales</taxon>
        <taxon>Pseudomonadaceae</taxon>
        <taxon>Pseudomonas</taxon>
    </lineage>
</organism>
<feature type="domain" description="Novel toxin 15" evidence="2">
    <location>
        <begin position="261"/>
        <end position="411"/>
    </location>
</feature>
<evidence type="ECO:0000313" key="3">
    <source>
        <dbReference type="EMBL" id="VVM90575.1"/>
    </source>
</evidence>